<dbReference type="AlphaFoldDB" id="A0A381R2R4"/>
<dbReference type="EMBL" id="UINC01001660">
    <property type="protein sequence ID" value="SUZ86021.1"/>
    <property type="molecule type" value="Genomic_DNA"/>
</dbReference>
<gene>
    <name evidence="1" type="ORF">METZ01_LOCUS38875</name>
</gene>
<accession>A0A381R2R4</accession>
<sequence length="217" mass="25953">MKYLFSFIAFLFITSLSSQEIDEDLGFLFPGDSIPTNTFMLDEVQVFQPLRFNNDDEIKRYVILRYRVKKVYPYAKLSAERMNIIDSRLAEIESKRKRRRYLKNLEKFTYNEFSKELKKLSRSQGRILVRLLNRQTGLTAHTIVSEYRNSIRAFLYQTAASLFNISLKDQYSPFDNYEDYLIEDILQRSFSEGSLEKQDYALDFNLDSLYNHWKEKK</sequence>
<protein>
    <recommendedName>
        <fullName evidence="2">DUF4294 domain-containing protein</fullName>
    </recommendedName>
</protein>
<organism evidence="1">
    <name type="scientific">marine metagenome</name>
    <dbReference type="NCBI Taxonomy" id="408172"/>
    <lineage>
        <taxon>unclassified sequences</taxon>
        <taxon>metagenomes</taxon>
        <taxon>ecological metagenomes</taxon>
    </lineage>
</organism>
<reference evidence="1" key="1">
    <citation type="submission" date="2018-05" db="EMBL/GenBank/DDBJ databases">
        <authorList>
            <person name="Lanie J.A."/>
            <person name="Ng W.-L."/>
            <person name="Kazmierczak K.M."/>
            <person name="Andrzejewski T.M."/>
            <person name="Davidsen T.M."/>
            <person name="Wayne K.J."/>
            <person name="Tettelin H."/>
            <person name="Glass J.I."/>
            <person name="Rusch D."/>
            <person name="Podicherti R."/>
            <person name="Tsui H.-C.T."/>
            <person name="Winkler M.E."/>
        </authorList>
    </citation>
    <scope>NUCLEOTIDE SEQUENCE</scope>
</reference>
<dbReference type="InterPro" id="IPR025636">
    <property type="entry name" value="DUF4294"/>
</dbReference>
<evidence type="ECO:0000313" key="1">
    <source>
        <dbReference type="EMBL" id="SUZ86021.1"/>
    </source>
</evidence>
<evidence type="ECO:0008006" key="2">
    <source>
        <dbReference type="Google" id="ProtNLM"/>
    </source>
</evidence>
<dbReference type="Pfam" id="PF14127">
    <property type="entry name" value="DUF4294"/>
    <property type="match status" value="1"/>
</dbReference>
<proteinExistence type="predicted"/>
<name>A0A381R2R4_9ZZZZ</name>